<protein>
    <recommendedName>
        <fullName evidence="2">YbaK/aminoacyl-tRNA synthetase-associated domain-containing protein</fullName>
    </recommendedName>
</protein>
<sequence length="160" mass="18392">MNSVEQYLQSHDITYIPHTHRAVFTCEEAEQHCADIPGLACKNLFLRNKKRSRYFLLVLPAQKKIDIKAFAEIVGEKNKLTFASADELRELLRVDPGSVSVFGILNDKNHDVELYIDKEVYDADVVSFHPNVNTKTLELDIENFHAFLETIKQQANIVQF</sequence>
<comment type="caution">
    <text evidence="3">The sequence shown here is derived from an EMBL/GenBank/DDBJ whole genome shotgun (WGS) entry which is preliminary data.</text>
</comment>
<dbReference type="PANTHER" id="PTHR31423:SF3">
    <property type="entry name" value="PROLYL-TRNA SYNTHETASE ASSOCIATED DOMAIN-CONTAINING PROTEIN 1-RELATED"/>
    <property type="match status" value="1"/>
</dbReference>
<dbReference type="Proteomes" id="UP000229782">
    <property type="component" value="Unassembled WGS sequence"/>
</dbReference>
<dbReference type="PANTHER" id="PTHR31423">
    <property type="entry name" value="YBAK DOMAIN-CONTAINING PROTEIN"/>
    <property type="match status" value="1"/>
</dbReference>
<dbReference type="Gene3D" id="3.90.960.10">
    <property type="entry name" value="YbaK/aminoacyl-tRNA synthetase-associated domain"/>
    <property type="match status" value="1"/>
</dbReference>
<dbReference type="GO" id="GO:0002161">
    <property type="term" value="F:aminoacyl-tRNA deacylase activity"/>
    <property type="evidence" value="ECO:0007669"/>
    <property type="project" value="InterPro"/>
</dbReference>
<evidence type="ECO:0000256" key="1">
    <source>
        <dbReference type="ARBA" id="ARBA00010201"/>
    </source>
</evidence>
<dbReference type="FunFam" id="3.90.960.10:FF:000005">
    <property type="entry name" value="Putative prolyl-tRNA synthetase"/>
    <property type="match status" value="1"/>
</dbReference>
<comment type="similarity">
    <text evidence="1">Belongs to the PRORSD1 family.</text>
</comment>
<evidence type="ECO:0000259" key="2">
    <source>
        <dbReference type="Pfam" id="PF04073"/>
    </source>
</evidence>
<proteinExistence type="inferred from homology"/>
<reference evidence="3 4" key="1">
    <citation type="submission" date="2017-09" db="EMBL/GenBank/DDBJ databases">
        <title>Depth-based differentiation of microbial function through sediment-hosted aquifers and enrichment of novel symbionts in the deep terrestrial subsurface.</title>
        <authorList>
            <person name="Probst A.J."/>
            <person name="Ladd B."/>
            <person name="Jarett J.K."/>
            <person name="Geller-Mcgrath D.E."/>
            <person name="Sieber C.M."/>
            <person name="Emerson J.B."/>
            <person name="Anantharaman K."/>
            <person name="Thomas B.C."/>
            <person name="Malmstrom R."/>
            <person name="Stieglmeier M."/>
            <person name="Klingl A."/>
            <person name="Woyke T."/>
            <person name="Ryan C.M."/>
            <person name="Banfield J.F."/>
        </authorList>
    </citation>
    <scope>NUCLEOTIDE SEQUENCE [LARGE SCALE GENOMIC DNA]</scope>
    <source>
        <strain evidence="3">CG11_big_fil_rev_8_21_14_0_20_43_7</strain>
    </source>
</reference>
<dbReference type="Pfam" id="PF04073">
    <property type="entry name" value="tRNA_edit"/>
    <property type="match status" value="1"/>
</dbReference>
<dbReference type="InterPro" id="IPR036754">
    <property type="entry name" value="YbaK/aa-tRNA-synt-asso_dom_sf"/>
</dbReference>
<dbReference type="SUPFAM" id="SSF55826">
    <property type="entry name" value="YbaK/ProRS associated domain"/>
    <property type="match status" value="1"/>
</dbReference>
<gene>
    <name evidence="3" type="ORF">COV60_03205</name>
</gene>
<name>A0A2H0N1X7_9BACT</name>
<dbReference type="CDD" id="cd04335">
    <property type="entry name" value="PrdX_deacylase"/>
    <property type="match status" value="1"/>
</dbReference>
<organism evidence="3 4">
    <name type="scientific">Candidatus Magasanikbacteria bacterium CG11_big_fil_rev_8_21_14_0_20_43_7</name>
    <dbReference type="NCBI Taxonomy" id="1974654"/>
    <lineage>
        <taxon>Bacteria</taxon>
        <taxon>Candidatus Magasanikiibacteriota</taxon>
    </lineage>
</organism>
<accession>A0A2H0N1X7</accession>
<feature type="domain" description="YbaK/aminoacyl-tRNA synthetase-associated" evidence="2">
    <location>
        <begin position="20"/>
        <end position="144"/>
    </location>
</feature>
<evidence type="ECO:0000313" key="3">
    <source>
        <dbReference type="EMBL" id="PIR02890.1"/>
    </source>
</evidence>
<evidence type="ECO:0000313" key="4">
    <source>
        <dbReference type="Proteomes" id="UP000229782"/>
    </source>
</evidence>
<dbReference type="InterPro" id="IPR040285">
    <property type="entry name" value="ProX/PRXD1"/>
</dbReference>
<dbReference type="AlphaFoldDB" id="A0A2H0N1X7"/>
<dbReference type="InterPro" id="IPR007214">
    <property type="entry name" value="YbaK/aa-tRNA-synth-assoc-dom"/>
</dbReference>
<dbReference type="EMBL" id="PCWM01000077">
    <property type="protein sequence ID" value="PIR02890.1"/>
    <property type="molecule type" value="Genomic_DNA"/>
</dbReference>